<evidence type="ECO:0000256" key="3">
    <source>
        <dbReference type="ARBA" id="ARBA00038502"/>
    </source>
</evidence>
<proteinExistence type="inferred from homology"/>
<organism evidence="5 6">
    <name type="scientific">Nesterenkonia alkaliphila</name>
    <dbReference type="NCBI Taxonomy" id="1463631"/>
    <lineage>
        <taxon>Bacteria</taxon>
        <taxon>Bacillati</taxon>
        <taxon>Actinomycetota</taxon>
        <taxon>Actinomycetes</taxon>
        <taxon>Micrococcales</taxon>
        <taxon>Micrococcaceae</taxon>
        <taxon>Nesterenkonia</taxon>
    </lineage>
</organism>
<protein>
    <submittedName>
        <fullName evidence="5">GNAT family N-acetyltransferase</fullName>
    </submittedName>
</protein>
<keyword evidence="1 5" id="KW-0808">Transferase</keyword>
<dbReference type="InterPro" id="IPR000182">
    <property type="entry name" value="GNAT_dom"/>
</dbReference>
<dbReference type="OrthoDB" id="2061990at2"/>
<comment type="similarity">
    <text evidence="3">Belongs to the acetyltransferase family. RimJ subfamily.</text>
</comment>
<accession>A0A7K1UJ66</accession>
<gene>
    <name evidence="5" type="ORF">GNZ21_08725</name>
</gene>
<dbReference type="AlphaFoldDB" id="A0A7K1UJ66"/>
<dbReference type="InterPro" id="IPR051531">
    <property type="entry name" value="N-acetyltransferase"/>
</dbReference>
<feature type="domain" description="N-acetyltransferase" evidence="4">
    <location>
        <begin position="3"/>
        <end position="157"/>
    </location>
</feature>
<dbReference type="Gene3D" id="3.40.630.30">
    <property type="match status" value="1"/>
</dbReference>
<sequence length="176" mass="19076">MHAVVKRLSRKDAADVLAGFTADPEMLRQGDVTDLDSAQNYIDFITDPNEGNHGFAVELDSQCGGVVGINGASAHRLGWFFYWMHPQFRGYGLTARAAATVANWALSSGGFERLELGHRVNNPASGAVAQAAGFRHEGTERKKFLVGGERVDVLTYGRLATDPLPQTHPLPLSKVE</sequence>
<keyword evidence="2" id="KW-0012">Acyltransferase</keyword>
<evidence type="ECO:0000313" key="5">
    <source>
        <dbReference type="EMBL" id="MVT26434.1"/>
    </source>
</evidence>
<name>A0A7K1UJ66_9MICC</name>
<dbReference type="Proteomes" id="UP000460157">
    <property type="component" value="Unassembled WGS sequence"/>
</dbReference>
<keyword evidence="6" id="KW-1185">Reference proteome</keyword>
<comment type="caution">
    <text evidence="5">The sequence shown here is derived from an EMBL/GenBank/DDBJ whole genome shotgun (WGS) entry which is preliminary data.</text>
</comment>
<dbReference type="SUPFAM" id="SSF55729">
    <property type="entry name" value="Acyl-CoA N-acyltransferases (Nat)"/>
    <property type="match status" value="1"/>
</dbReference>
<dbReference type="PANTHER" id="PTHR43792">
    <property type="entry name" value="GNAT FAMILY, PUTATIVE (AFU_ORTHOLOGUE AFUA_3G00765)-RELATED-RELATED"/>
    <property type="match status" value="1"/>
</dbReference>
<dbReference type="InterPro" id="IPR016181">
    <property type="entry name" value="Acyl_CoA_acyltransferase"/>
</dbReference>
<evidence type="ECO:0000313" key="6">
    <source>
        <dbReference type="Proteomes" id="UP000460157"/>
    </source>
</evidence>
<dbReference type="RefSeq" id="WP_157323379.1">
    <property type="nucleotide sequence ID" value="NZ_BMFX01000025.1"/>
</dbReference>
<evidence type="ECO:0000259" key="4">
    <source>
        <dbReference type="PROSITE" id="PS51186"/>
    </source>
</evidence>
<dbReference type="Pfam" id="PF13302">
    <property type="entry name" value="Acetyltransf_3"/>
    <property type="match status" value="1"/>
</dbReference>
<dbReference type="EMBL" id="WRPM01000064">
    <property type="protein sequence ID" value="MVT26434.1"/>
    <property type="molecule type" value="Genomic_DNA"/>
</dbReference>
<dbReference type="GO" id="GO:0016747">
    <property type="term" value="F:acyltransferase activity, transferring groups other than amino-acyl groups"/>
    <property type="evidence" value="ECO:0007669"/>
    <property type="project" value="InterPro"/>
</dbReference>
<reference evidence="5 6" key="1">
    <citation type="submission" date="2019-12" db="EMBL/GenBank/DDBJ databases">
        <title>Nesterenkonia muleiensis sp. nov., a novel actinobacterium isolated from sap of Populus euphratica.</title>
        <authorList>
            <person name="Wang R."/>
        </authorList>
    </citation>
    <scope>NUCLEOTIDE SEQUENCE [LARGE SCALE GENOMIC DNA]</scope>
    <source>
        <strain evidence="5 6">F10</strain>
    </source>
</reference>
<evidence type="ECO:0000256" key="1">
    <source>
        <dbReference type="ARBA" id="ARBA00022679"/>
    </source>
</evidence>
<evidence type="ECO:0000256" key="2">
    <source>
        <dbReference type="ARBA" id="ARBA00023315"/>
    </source>
</evidence>
<dbReference type="PANTHER" id="PTHR43792:SF8">
    <property type="entry name" value="[RIBOSOMAL PROTEIN US5]-ALANINE N-ACETYLTRANSFERASE"/>
    <property type="match status" value="1"/>
</dbReference>
<dbReference type="PROSITE" id="PS51186">
    <property type="entry name" value="GNAT"/>
    <property type="match status" value="1"/>
</dbReference>